<evidence type="ECO:0008006" key="3">
    <source>
        <dbReference type="Google" id="ProtNLM"/>
    </source>
</evidence>
<sequence>MSKTDHGTTDVVVGSEIYTLNFNLKAVRSIERFFGGISPALAELQKFSLAAASRVIIAGANLTLKPKEVEALEEEIYEQGVGEVTVPLITYVVALLNPAAKTEEELEKAAEEPEKKAKK</sequence>
<name>A0A109KMU7_PSEFL</name>
<dbReference type="RefSeq" id="WP_060766231.1">
    <property type="nucleotide sequence ID" value="NZ_LCYC01000058.1"/>
</dbReference>
<proteinExistence type="predicted"/>
<evidence type="ECO:0000313" key="2">
    <source>
        <dbReference type="Proteomes" id="UP000063434"/>
    </source>
</evidence>
<dbReference type="EMBL" id="LCYC01000058">
    <property type="protein sequence ID" value="KWV72175.1"/>
    <property type="molecule type" value="Genomic_DNA"/>
</dbReference>
<organism evidence="1 2">
    <name type="scientific">Pseudomonas fluorescens</name>
    <dbReference type="NCBI Taxonomy" id="294"/>
    <lineage>
        <taxon>Bacteria</taxon>
        <taxon>Pseudomonadati</taxon>
        <taxon>Pseudomonadota</taxon>
        <taxon>Gammaproteobacteria</taxon>
        <taxon>Pseudomonadales</taxon>
        <taxon>Pseudomonadaceae</taxon>
        <taxon>Pseudomonas</taxon>
    </lineage>
</organism>
<evidence type="ECO:0000313" key="1">
    <source>
        <dbReference type="EMBL" id="KWV72175.1"/>
    </source>
</evidence>
<dbReference type="PATRIC" id="fig|294.195.peg.5043"/>
<accession>A0A109KMU7</accession>
<comment type="caution">
    <text evidence="1">The sequence shown here is derived from an EMBL/GenBank/DDBJ whole genome shotgun (WGS) entry which is preliminary data.</text>
</comment>
<protein>
    <recommendedName>
        <fullName evidence="3">Phage protein</fullName>
    </recommendedName>
</protein>
<gene>
    <name evidence="1" type="ORF">PFL603g_04716</name>
</gene>
<dbReference type="Proteomes" id="UP000063434">
    <property type="component" value="Unassembled WGS sequence"/>
</dbReference>
<dbReference type="AlphaFoldDB" id="A0A109KMU7"/>
<reference evidence="1 2" key="1">
    <citation type="submission" date="2015-05" db="EMBL/GenBank/DDBJ databases">
        <title>A genomic and transcriptomic approach to investigate the blue pigment phenotype in Pseudomonas fluorescens.</title>
        <authorList>
            <person name="Andreani N.A."/>
            <person name="Cardazzo B."/>
        </authorList>
    </citation>
    <scope>NUCLEOTIDE SEQUENCE [LARGE SCALE GENOMIC DNA]</scope>
    <source>
        <strain evidence="1 2">Ps_40</strain>
    </source>
</reference>